<dbReference type="InterPro" id="IPR009936">
    <property type="entry name" value="DUF1468"/>
</dbReference>
<gene>
    <name evidence="3" type="ORF">HMPREF0731_1198</name>
</gene>
<keyword evidence="1" id="KW-1133">Transmembrane helix</keyword>
<protein>
    <recommendedName>
        <fullName evidence="2">DUF1468 domain-containing protein</fullName>
    </recommendedName>
</protein>
<feature type="transmembrane region" description="Helical" evidence="1">
    <location>
        <begin position="42"/>
        <end position="64"/>
    </location>
</feature>
<evidence type="ECO:0000313" key="3">
    <source>
        <dbReference type="EMBL" id="EFH12581.1"/>
    </source>
</evidence>
<comment type="caution">
    <text evidence="3">The sequence shown here is derived from an EMBL/GenBank/DDBJ whole genome shotgun (WGS) entry which is preliminary data.</text>
</comment>
<accession>D5RJD8</accession>
<dbReference type="Pfam" id="PF07331">
    <property type="entry name" value="TctB"/>
    <property type="match status" value="1"/>
</dbReference>
<keyword evidence="1" id="KW-0472">Membrane</keyword>
<dbReference type="RefSeq" id="WP_007006023.1">
    <property type="nucleotide sequence ID" value="NZ_GG770881.1"/>
</dbReference>
<dbReference type="AlphaFoldDB" id="D5RJD8"/>
<proteinExistence type="predicted"/>
<dbReference type="Proteomes" id="UP000005324">
    <property type="component" value="Unassembled WGS sequence"/>
</dbReference>
<evidence type="ECO:0000313" key="4">
    <source>
        <dbReference type="Proteomes" id="UP000005324"/>
    </source>
</evidence>
<dbReference type="HOGENOM" id="CLU_108885_2_1_5"/>
<evidence type="ECO:0000259" key="2">
    <source>
        <dbReference type="Pfam" id="PF07331"/>
    </source>
</evidence>
<name>D5RJD8_9PROT</name>
<feature type="transmembrane region" description="Helical" evidence="1">
    <location>
        <begin position="12"/>
        <end position="30"/>
    </location>
</feature>
<feature type="domain" description="DUF1468" evidence="2">
    <location>
        <begin position="11"/>
        <end position="147"/>
    </location>
</feature>
<evidence type="ECO:0000256" key="1">
    <source>
        <dbReference type="SAM" id="Phobius"/>
    </source>
</evidence>
<keyword evidence="4" id="KW-1185">Reference proteome</keyword>
<organism evidence="3 4">
    <name type="scientific">Pseudoroseomonas cervicalis ATCC 49957</name>
    <dbReference type="NCBI Taxonomy" id="525371"/>
    <lineage>
        <taxon>Bacteria</taxon>
        <taxon>Pseudomonadati</taxon>
        <taxon>Pseudomonadota</taxon>
        <taxon>Alphaproteobacteria</taxon>
        <taxon>Acetobacterales</taxon>
        <taxon>Roseomonadaceae</taxon>
        <taxon>Roseomonas</taxon>
    </lineage>
</organism>
<feature type="transmembrane region" description="Helical" evidence="1">
    <location>
        <begin position="123"/>
        <end position="149"/>
    </location>
</feature>
<dbReference type="OrthoDB" id="5186924at2"/>
<sequence>MNSRVDPRDLIGGVVLIGIGLAAVLIGGDYPFGSARRMGPGYFPVVLGWICAALGVAIIAKGCIPKLWDEGKLQAPAWRGLLGVSAAIMAFVLLGDRLGLVPATLLLVGIGAVMDRNNGWRAVLLLSLGVTIGGVALFVYGLGVIFPLFGR</sequence>
<reference evidence="3 4" key="1">
    <citation type="submission" date="2010-04" db="EMBL/GenBank/DDBJ databases">
        <authorList>
            <person name="Qin X."/>
            <person name="Bachman B."/>
            <person name="Battles P."/>
            <person name="Bell A."/>
            <person name="Bess C."/>
            <person name="Bickham C."/>
            <person name="Chaboub L."/>
            <person name="Chen D."/>
            <person name="Coyle M."/>
            <person name="Deiros D.R."/>
            <person name="Dinh H."/>
            <person name="Forbes L."/>
            <person name="Fowler G."/>
            <person name="Francisco L."/>
            <person name="Fu Q."/>
            <person name="Gubbala S."/>
            <person name="Hale W."/>
            <person name="Han Y."/>
            <person name="Hemphill L."/>
            <person name="Highlander S.K."/>
            <person name="Hirani K."/>
            <person name="Hogues M."/>
            <person name="Jackson L."/>
            <person name="Jakkamsetti A."/>
            <person name="Javaid M."/>
            <person name="Jiang H."/>
            <person name="Korchina V."/>
            <person name="Kovar C."/>
            <person name="Lara F."/>
            <person name="Lee S."/>
            <person name="Mata R."/>
            <person name="Mathew T."/>
            <person name="Moen C."/>
            <person name="Morales K."/>
            <person name="Munidasa M."/>
            <person name="Nazareth L."/>
            <person name="Ngo R."/>
            <person name="Nguyen L."/>
            <person name="Okwuonu G."/>
            <person name="Ongeri F."/>
            <person name="Patil S."/>
            <person name="Petrosino J."/>
            <person name="Pham C."/>
            <person name="Pham P."/>
            <person name="Pu L.-L."/>
            <person name="Puazo M."/>
            <person name="Raj R."/>
            <person name="Reid J."/>
            <person name="Rouhana J."/>
            <person name="Saada N."/>
            <person name="Shang Y."/>
            <person name="Simmons D."/>
            <person name="Thornton R."/>
            <person name="Warren J."/>
            <person name="Weissenberger G."/>
            <person name="Zhang J."/>
            <person name="Zhang L."/>
            <person name="Zhou C."/>
            <person name="Zhu D."/>
            <person name="Muzny D."/>
            <person name="Worley K."/>
            <person name="Gibbs R."/>
        </authorList>
    </citation>
    <scope>NUCLEOTIDE SEQUENCE [LARGE SCALE GENOMIC DNA]</scope>
    <source>
        <strain evidence="3 4">ATCC 49957</strain>
    </source>
</reference>
<dbReference type="EMBL" id="ADVL01000198">
    <property type="protein sequence ID" value="EFH12581.1"/>
    <property type="molecule type" value="Genomic_DNA"/>
</dbReference>
<keyword evidence="1" id="KW-0812">Transmembrane</keyword>